<keyword evidence="3 6" id="KW-0547">Nucleotide-binding</keyword>
<dbReference type="InterPro" id="IPR001752">
    <property type="entry name" value="Kinesin_motor_dom"/>
</dbReference>
<feature type="compositionally biased region" description="Polar residues" evidence="9">
    <location>
        <begin position="610"/>
        <end position="620"/>
    </location>
</feature>
<dbReference type="GO" id="GO:0005874">
    <property type="term" value="C:microtubule"/>
    <property type="evidence" value="ECO:0007669"/>
    <property type="project" value="UniProtKB-KW"/>
</dbReference>
<dbReference type="InterPro" id="IPR027640">
    <property type="entry name" value="Kinesin-like_fam"/>
</dbReference>
<feature type="domain" description="Kinesin motor" evidence="10">
    <location>
        <begin position="100"/>
        <end position="534"/>
    </location>
</feature>
<evidence type="ECO:0000256" key="4">
    <source>
        <dbReference type="ARBA" id="ARBA00022840"/>
    </source>
</evidence>
<dbReference type="OMA" id="ERMMVIN"/>
<evidence type="ECO:0000313" key="11">
    <source>
        <dbReference type="EMBL" id="CBJ28849.1"/>
    </source>
</evidence>
<name>D7FIN1_ECTSI</name>
<feature type="compositionally biased region" description="Pro residues" evidence="9">
    <location>
        <begin position="626"/>
        <end position="636"/>
    </location>
</feature>
<dbReference type="GO" id="GO:0007052">
    <property type="term" value="P:mitotic spindle organization"/>
    <property type="evidence" value="ECO:0007669"/>
    <property type="project" value="TreeGrafter"/>
</dbReference>
<dbReference type="SUPFAM" id="SSF52540">
    <property type="entry name" value="P-loop containing nucleoside triphosphate hydrolases"/>
    <property type="match status" value="1"/>
</dbReference>
<dbReference type="EMBL" id="FN647890">
    <property type="protein sequence ID" value="CBJ28849.1"/>
    <property type="molecule type" value="Genomic_DNA"/>
</dbReference>
<dbReference type="Pfam" id="PF00225">
    <property type="entry name" value="Kinesin"/>
    <property type="match status" value="1"/>
</dbReference>
<dbReference type="CDD" id="cd00106">
    <property type="entry name" value="KISc"/>
    <property type="match status" value="1"/>
</dbReference>
<keyword evidence="12" id="KW-1185">Reference proteome</keyword>
<feature type="coiled-coil region" evidence="8">
    <location>
        <begin position="542"/>
        <end position="569"/>
    </location>
</feature>
<protein>
    <recommendedName>
        <fullName evidence="7">Kinesin-like protein</fullName>
    </recommendedName>
</protein>
<dbReference type="GO" id="GO:0051231">
    <property type="term" value="P:spindle elongation"/>
    <property type="evidence" value="ECO:0007669"/>
    <property type="project" value="TreeGrafter"/>
</dbReference>
<sequence length="636" mass="66542">MGLACSKSAFIDATIPVRAGGNLKKNKGEYRSVSTPPRPPRVPPRSKKPRFSFPSGCSSSSSGHTTRLNSDGLQSHSVSGGVENDAVSGTLDVASVRDQGIVVLVRIRPVSRSEQGQRCCLQVQGPTQLHVPASKTTASEKTCTFDAVLPHTTTQEEVYRVAGPKLIQNLLQGFNATMIAYGQTGSGKTFTMEGSDQEPGVIPRLCKGLFEAISALGTEKDVTVVASYVERPTHPTPLSLGQRFINYRGLYAKHKHGCGGGGDVFHRGVTFDDDDDVTKIYNENVVDLLTDPSARINSADSPVKKKTSPRARQGSNSVSPTVSPPAGGGGGGGGGVFSEGKGKPTIRENKDGVYVENVTEEKVQSEAAVLGLLARGSTVRSKGETQMNAASSRSHAVLTLSIIQSVLNDDDDGGGGGGGGEEAAADLGTIRSKISLVDLAGSERAKSTGAAGQRLKEGAQINKSLSALGNVIKALTSSGGTTHVPYRDSKLTRLLQDSLGGTAYTVVCCNVSPIEASEPETLSTLRFAERLKKVKNKMVVHMDARSREILSLKRENADLRAKVEQLERMMVINGGGAGAGPRSWNGSGNGAPSTSPTNTSTATPPPASSGKINGSRQCSPVNGRKVPPPVPPRPVT</sequence>
<organism evidence="11 12">
    <name type="scientific">Ectocarpus siliculosus</name>
    <name type="common">Brown alga</name>
    <name type="synonym">Conferva siliculosa</name>
    <dbReference type="NCBI Taxonomy" id="2880"/>
    <lineage>
        <taxon>Eukaryota</taxon>
        <taxon>Sar</taxon>
        <taxon>Stramenopiles</taxon>
        <taxon>Ochrophyta</taxon>
        <taxon>PX clade</taxon>
        <taxon>Phaeophyceae</taxon>
        <taxon>Ectocarpales</taxon>
        <taxon>Ectocarpaceae</taxon>
        <taxon>Ectocarpus</taxon>
    </lineage>
</organism>
<dbReference type="OrthoDB" id="204266at2759"/>
<dbReference type="InterPro" id="IPR019821">
    <property type="entry name" value="Kinesin_motor_CS"/>
</dbReference>
<keyword evidence="4 6" id="KW-0067">ATP-binding</keyword>
<dbReference type="SMART" id="SM00129">
    <property type="entry name" value="KISc"/>
    <property type="match status" value="1"/>
</dbReference>
<dbReference type="EMBL" id="FN649745">
    <property type="protein sequence ID" value="CBJ28849.1"/>
    <property type="molecule type" value="Genomic_DNA"/>
</dbReference>
<feature type="compositionally biased region" description="Gly residues" evidence="9">
    <location>
        <begin position="326"/>
        <end position="337"/>
    </location>
</feature>
<keyword evidence="2" id="KW-0963">Cytoplasm</keyword>
<dbReference type="GO" id="GO:0008017">
    <property type="term" value="F:microtubule binding"/>
    <property type="evidence" value="ECO:0007669"/>
    <property type="project" value="InterPro"/>
</dbReference>
<dbReference type="AlphaFoldDB" id="D7FIN1"/>
<feature type="compositionally biased region" description="Low complexity" evidence="9">
    <location>
        <begin position="591"/>
        <end position="602"/>
    </location>
</feature>
<keyword evidence="6 7" id="KW-0505">Motor protein</keyword>
<dbReference type="PROSITE" id="PS00411">
    <property type="entry name" value="KINESIN_MOTOR_1"/>
    <property type="match status" value="1"/>
</dbReference>
<dbReference type="GO" id="GO:0003777">
    <property type="term" value="F:microtubule motor activity"/>
    <property type="evidence" value="ECO:0007669"/>
    <property type="project" value="InterPro"/>
</dbReference>
<evidence type="ECO:0000256" key="8">
    <source>
        <dbReference type="SAM" id="Coils"/>
    </source>
</evidence>
<keyword evidence="7" id="KW-0493">Microtubule</keyword>
<dbReference type="Gene3D" id="3.40.850.10">
    <property type="entry name" value="Kinesin motor domain"/>
    <property type="match status" value="2"/>
</dbReference>
<dbReference type="InterPro" id="IPR027417">
    <property type="entry name" value="P-loop_NTPase"/>
</dbReference>
<evidence type="ECO:0000313" key="12">
    <source>
        <dbReference type="Proteomes" id="UP000002630"/>
    </source>
</evidence>
<keyword evidence="5 8" id="KW-0175">Coiled coil</keyword>
<dbReference type="GO" id="GO:0007018">
    <property type="term" value="P:microtubule-based movement"/>
    <property type="evidence" value="ECO:0007669"/>
    <property type="project" value="InterPro"/>
</dbReference>
<feature type="region of interest" description="Disordered" evidence="9">
    <location>
        <begin position="293"/>
        <end position="348"/>
    </location>
</feature>
<comment type="similarity">
    <text evidence="6 7">Belongs to the TRAFAC class myosin-kinesin ATPase superfamily. Kinesin family.</text>
</comment>
<dbReference type="eggNOG" id="KOG0244">
    <property type="taxonomic scope" value="Eukaryota"/>
</dbReference>
<proteinExistence type="inferred from homology"/>
<reference evidence="11 12" key="1">
    <citation type="journal article" date="2010" name="Nature">
        <title>The Ectocarpus genome and the independent evolution of multicellularity in brown algae.</title>
        <authorList>
            <person name="Cock J.M."/>
            <person name="Sterck L."/>
            <person name="Rouze P."/>
            <person name="Scornet D."/>
            <person name="Allen A.E."/>
            <person name="Amoutzias G."/>
            <person name="Anthouard V."/>
            <person name="Artiguenave F."/>
            <person name="Aury J.M."/>
            <person name="Badger J.H."/>
            <person name="Beszteri B."/>
            <person name="Billiau K."/>
            <person name="Bonnet E."/>
            <person name="Bothwell J.H."/>
            <person name="Bowler C."/>
            <person name="Boyen C."/>
            <person name="Brownlee C."/>
            <person name="Carrano C.J."/>
            <person name="Charrier B."/>
            <person name="Cho G.Y."/>
            <person name="Coelho S.M."/>
            <person name="Collen J."/>
            <person name="Corre E."/>
            <person name="Da Silva C."/>
            <person name="Delage L."/>
            <person name="Delaroque N."/>
            <person name="Dittami S.M."/>
            <person name="Doulbeau S."/>
            <person name="Elias M."/>
            <person name="Farnham G."/>
            <person name="Gachon C.M."/>
            <person name="Gschloessl B."/>
            <person name="Heesch S."/>
            <person name="Jabbari K."/>
            <person name="Jubin C."/>
            <person name="Kawai H."/>
            <person name="Kimura K."/>
            <person name="Kloareg B."/>
            <person name="Kupper F.C."/>
            <person name="Lang D."/>
            <person name="Le Bail A."/>
            <person name="Leblanc C."/>
            <person name="Lerouge P."/>
            <person name="Lohr M."/>
            <person name="Lopez P.J."/>
            <person name="Martens C."/>
            <person name="Maumus F."/>
            <person name="Michel G."/>
            <person name="Miranda-Saavedra D."/>
            <person name="Morales J."/>
            <person name="Moreau H."/>
            <person name="Motomura T."/>
            <person name="Nagasato C."/>
            <person name="Napoli C.A."/>
            <person name="Nelson D.R."/>
            <person name="Nyvall-Collen P."/>
            <person name="Peters A.F."/>
            <person name="Pommier C."/>
            <person name="Potin P."/>
            <person name="Poulain J."/>
            <person name="Quesneville H."/>
            <person name="Read B."/>
            <person name="Rensing S.A."/>
            <person name="Ritter A."/>
            <person name="Rousvoal S."/>
            <person name="Samanta M."/>
            <person name="Samson G."/>
            <person name="Schroeder D.C."/>
            <person name="Segurens B."/>
            <person name="Strittmatter M."/>
            <person name="Tonon T."/>
            <person name="Tregear J.W."/>
            <person name="Valentin K."/>
            <person name="von Dassow P."/>
            <person name="Yamagishi T."/>
            <person name="Van de Peer Y."/>
            <person name="Wincker P."/>
        </authorList>
    </citation>
    <scope>NUCLEOTIDE SEQUENCE [LARGE SCALE GENOMIC DNA]</scope>
    <source>
        <strain evidence="12">Ec32 / CCAP1310/4</strain>
    </source>
</reference>
<evidence type="ECO:0000256" key="2">
    <source>
        <dbReference type="ARBA" id="ARBA00022490"/>
    </source>
</evidence>
<dbReference type="PROSITE" id="PS50067">
    <property type="entry name" value="KINESIN_MOTOR_2"/>
    <property type="match status" value="1"/>
</dbReference>
<feature type="region of interest" description="Disordered" evidence="9">
    <location>
        <begin position="573"/>
        <end position="636"/>
    </location>
</feature>
<dbReference type="InterPro" id="IPR036961">
    <property type="entry name" value="Kinesin_motor_dom_sf"/>
</dbReference>
<dbReference type="STRING" id="2880.D7FIN1"/>
<evidence type="ECO:0000256" key="9">
    <source>
        <dbReference type="SAM" id="MobiDB-lite"/>
    </source>
</evidence>
<dbReference type="Proteomes" id="UP000002630">
    <property type="component" value="Linkage Group LG20"/>
</dbReference>
<evidence type="ECO:0000256" key="3">
    <source>
        <dbReference type="ARBA" id="ARBA00022741"/>
    </source>
</evidence>
<evidence type="ECO:0000256" key="1">
    <source>
        <dbReference type="ARBA" id="ARBA00004496"/>
    </source>
</evidence>
<dbReference type="InParanoid" id="D7FIN1"/>
<dbReference type="PANTHER" id="PTHR47969">
    <property type="entry name" value="CHROMOSOME-ASSOCIATED KINESIN KIF4A-RELATED"/>
    <property type="match status" value="1"/>
</dbReference>
<evidence type="ECO:0000256" key="5">
    <source>
        <dbReference type="ARBA" id="ARBA00023054"/>
    </source>
</evidence>
<gene>
    <name evidence="11" type="ORF">Esi_0122_0051</name>
</gene>
<dbReference type="GO" id="GO:0005875">
    <property type="term" value="C:microtubule associated complex"/>
    <property type="evidence" value="ECO:0007669"/>
    <property type="project" value="TreeGrafter"/>
</dbReference>
<feature type="compositionally biased region" description="Polar residues" evidence="9">
    <location>
        <begin position="64"/>
        <end position="78"/>
    </location>
</feature>
<dbReference type="PANTHER" id="PTHR47969:SF15">
    <property type="entry name" value="CHROMOSOME-ASSOCIATED KINESIN KIF4A-RELATED"/>
    <property type="match status" value="1"/>
</dbReference>
<feature type="region of interest" description="Disordered" evidence="9">
    <location>
        <begin position="20"/>
        <end position="81"/>
    </location>
</feature>
<feature type="compositionally biased region" description="Low complexity" evidence="9">
    <location>
        <begin position="51"/>
        <end position="63"/>
    </location>
</feature>
<evidence type="ECO:0000256" key="6">
    <source>
        <dbReference type="PROSITE-ProRule" id="PRU00283"/>
    </source>
</evidence>
<comment type="subcellular location">
    <subcellularLocation>
        <location evidence="1">Cytoplasm</location>
    </subcellularLocation>
</comment>
<accession>D7FIN1</accession>
<evidence type="ECO:0000256" key="7">
    <source>
        <dbReference type="RuleBase" id="RU000394"/>
    </source>
</evidence>
<feature type="binding site" evidence="6">
    <location>
        <begin position="182"/>
        <end position="189"/>
    </location>
    <ligand>
        <name>ATP</name>
        <dbReference type="ChEBI" id="CHEBI:30616"/>
    </ligand>
</feature>
<dbReference type="GO" id="GO:0005524">
    <property type="term" value="F:ATP binding"/>
    <property type="evidence" value="ECO:0007669"/>
    <property type="project" value="UniProtKB-UniRule"/>
</dbReference>
<dbReference type="GO" id="GO:0005737">
    <property type="term" value="C:cytoplasm"/>
    <property type="evidence" value="ECO:0007669"/>
    <property type="project" value="UniProtKB-SubCell"/>
</dbReference>
<dbReference type="PRINTS" id="PR00380">
    <property type="entry name" value="KINESINHEAVY"/>
</dbReference>
<evidence type="ECO:0000259" key="10">
    <source>
        <dbReference type="PROSITE" id="PS50067"/>
    </source>
</evidence>